<proteinExistence type="predicted"/>
<dbReference type="EMBL" id="FZNY01000002">
    <property type="protein sequence ID" value="SNR76638.1"/>
    <property type="molecule type" value="Genomic_DNA"/>
</dbReference>
<dbReference type="AlphaFoldDB" id="A0A238Z123"/>
<gene>
    <name evidence="1" type="ORF">SAMN06265376_102495</name>
</gene>
<sequence>MENKKEIFAPRFDGSRFENHTMPLELLEDLKVLQEMTVEMAKALYLEQNTDRQRVPKNFTQGISFELEGLQEGSTIPKIIMTFALAGMFPEANVTYFEQASEHIKEVVQIASEDGNISENAPSSVLAYFNRFGKKLREDEHIEFRPEHSDKKARFTRNTRRKLISASSTSGEYTEDTMLRGTLCEMDKSKLSFQIETPSGKKITGFYDELQYSQFLQAFGASQGNQKVIVNGLGKFSSFSKLKEIKSVEELILLDENDLGYRLDELSQLKDGWLNGEGTKLSKEALKWFELKFETFIEALEVNTYAYPTPDGNLQLEWSNEDLDIELVVNLETKTSDLQIINHTNPSNETNIILELSEDDSWSELNTLLKEHLS</sequence>
<evidence type="ECO:0000313" key="1">
    <source>
        <dbReference type="EMBL" id="SNR76638.1"/>
    </source>
</evidence>
<keyword evidence="2" id="KW-1185">Reference proteome</keyword>
<dbReference type="Proteomes" id="UP000198379">
    <property type="component" value="Unassembled WGS sequence"/>
</dbReference>
<protein>
    <submittedName>
        <fullName evidence="1">Uncharacterized protein</fullName>
    </submittedName>
</protein>
<accession>A0A238Z123</accession>
<name>A0A238Z123_9FLAO</name>
<dbReference type="RefSeq" id="WP_089371234.1">
    <property type="nucleotide sequence ID" value="NZ_BMEP01000001.1"/>
</dbReference>
<reference evidence="1 2" key="1">
    <citation type="submission" date="2017-06" db="EMBL/GenBank/DDBJ databases">
        <authorList>
            <person name="Kim H.J."/>
            <person name="Triplett B.A."/>
        </authorList>
    </citation>
    <scope>NUCLEOTIDE SEQUENCE [LARGE SCALE GENOMIC DNA]</scope>
    <source>
        <strain evidence="1 2">DSM 25597</strain>
    </source>
</reference>
<evidence type="ECO:0000313" key="2">
    <source>
        <dbReference type="Proteomes" id="UP000198379"/>
    </source>
</evidence>
<dbReference type="OrthoDB" id="8456019at2"/>
<organism evidence="1 2">
    <name type="scientific">Dokdonia pacifica</name>
    <dbReference type="NCBI Taxonomy" id="1627892"/>
    <lineage>
        <taxon>Bacteria</taxon>
        <taxon>Pseudomonadati</taxon>
        <taxon>Bacteroidota</taxon>
        <taxon>Flavobacteriia</taxon>
        <taxon>Flavobacteriales</taxon>
        <taxon>Flavobacteriaceae</taxon>
        <taxon>Dokdonia</taxon>
    </lineage>
</organism>